<dbReference type="GO" id="GO:0032259">
    <property type="term" value="P:methylation"/>
    <property type="evidence" value="ECO:0007669"/>
    <property type="project" value="UniProtKB-KW"/>
</dbReference>
<organism evidence="12 13">
    <name type="scientific">Cimex lectularius</name>
    <name type="common">Bed bug</name>
    <name type="synonym">Acanthia lectularia</name>
    <dbReference type="NCBI Taxonomy" id="79782"/>
    <lineage>
        <taxon>Eukaryota</taxon>
        <taxon>Metazoa</taxon>
        <taxon>Ecdysozoa</taxon>
        <taxon>Arthropoda</taxon>
        <taxon>Hexapoda</taxon>
        <taxon>Insecta</taxon>
        <taxon>Pterygota</taxon>
        <taxon>Neoptera</taxon>
        <taxon>Paraneoptera</taxon>
        <taxon>Hemiptera</taxon>
        <taxon>Heteroptera</taxon>
        <taxon>Panheteroptera</taxon>
        <taxon>Cimicomorpha</taxon>
        <taxon>Cimicidae</taxon>
        <taxon>Cimex</taxon>
    </lineage>
</organism>
<comment type="catalytic activity">
    <reaction evidence="10">
        <text>L-lysyl(79)-[histone H3] + 3 S-adenosyl-L-methionine = N(6),N(6),N(6)-trimethyl-L-lysyl(79)-[histone H3] + 3 S-adenosyl-L-homocysteine + 3 H(+)</text>
        <dbReference type="Rhea" id="RHEA:60328"/>
        <dbReference type="Rhea" id="RHEA-COMP:15549"/>
        <dbReference type="Rhea" id="RHEA-COMP:15552"/>
        <dbReference type="ChEBI" id="CHEBI:15378"/>
        <dbReference type="ChEBI" id="CHEBI:29969"/>
        <dbReference type="ChEBI" id="CHEBI:57856"/>
        <dbReference type="ChEBI" id="CHEBI:59789"/>
        <dbReference type="ChEBI" id="CHEBI:61961"/>
        <dbReference type="EC" id="2.1.1.360"/>
    </reaction>
</comment>
<evidence type="ECO:0000313" key="12">
    <source>
        <dbReference type="EnsemblMetazoa" id="XP_014251832.1"/>
    </source>
</evidence>
<sequence length="491" mass="57081">MEAASNEVKHLKLKLTNPARNKNIEYKFLENPDVGNIILDVIRLAREQYPQLDCLLSETVLRRYDITKHKSLNTLCAYFNRSIRHLFYNVPYPLENTANKSLLEKIFSIVVKEKHLPKDVFNDKNFESVCNIFESLNLTENDSICNIGTGIGEIILQLASYLTPCSKIVGLMENCIPEHSKMFHIHFQQYADWFGKKNKKIHFIWPDCFSLPQFVNQIGTYTIIFIGESILEREILLNMISLLNENTKIYSTSLILEMKDSLGLECLTSTNEHYPFIYMKKHTETTKLLGDSLINSKTEIRKLSLEHNLEEENLQKNSCDFLVKDTESSIECINNGPLKIFTEDLNDAELSDSNFIGVQTRRSWAEWCRNKVDFQVNNISKDNSDLDRRVKQNDSFSRKHRFKKSQISRSKLARTNKVKDNLEKCDFNMEDGDEEPRISGIPIDVYEKMYTILYKKVEFFSIKCPTFLLKGHDEQFNESCFNSSDIGTKLD</sequence>
<dbReference type="EC" id="2.1.1.360" evidence="2"/>
<keyword evidence="6" id="KW-0949">S-adenosyl-L-methionine</keyword>
<dbReference type="GO" id="GO:0000077">
    <property type="term" value="P:DNA damage checkpoint signaling"/>
    <property type="evidence" value="ECO:0007669"/>
    <property type="project" value="TreeGrafter"/>
</dbReference>
<feature type="domain" description="DOT1" evidence="11">
    <location>
        <begin position="118"/>
        <end position="257"/>
    </location>
</feature>
<dbReference type="Proteomes" id="UP000494040">
    <property type="component" value="Unassembled WGS sequence"/>
</dbReference>
<evidence type="ECO:0000313" key="13">
    <source>
        <dbReference type="Proteomes" id="UP000494040"/>
    </source>
</evidence>
<evidence type="ECO:0000256" key="8">
    <source>
        <dbReference type="ARBA" id="ARBA00023242"/>
    </source>
</evidence>
<dbReference type="Pfam" id="PF08123">
    <property type="entry name" value="DOT1"/>
    <property type="match status" value="1"/>
</dbReference>
<dbReference type="Gene3D" id="3.40.50.150">
    <property type="entry name" value="Vaccinia Virus protein VP39"/>
    <property type="match status" value="1"/>
</dbReference>
<keyword evidence="4" id="KW-0489">Methyltransferase</keyword>
<dbReference type="GeneID" id="106667988"/>
<keyword evidence="5" id="KW-0808">Transferase</keyword>
<dbReference type="GO" id="GO:0005634">
    <property type="term" value="C:nucleus"/>
    <property type="evidence" value="ECO:0007669"/>
    <property type="project" value="UniProtKB-SubCell"/>
</dbReference>
<dbReference type="RefSeq" id="XP_014251832.1">
    <property type="nucleotide sequence ID" value="XM_014396346.2"/>
</dbReference>
<accession>A0A8I6TIE9</accession>
<keyword evidence="8" id="KW-0539">Nucleus</keyword>
<dbReference type="KEGG" id="clec:106667988"/>
<dbReference type="PANTHER" id="PTHR21451">
    <property type="entry name" value="HISTONE H3 METHYLTRANSFERASE"/>
    <property type="match status" value="1"/>
</dbReference>
<dbReference type="InterPro" id="IPR030445">
    <property type="entry name" value="H3-K79_meTrfase"/>
</dbReference>
<dbReference type="InterPro" id="IPR029063">
    <property type="entry name" value="SAM-dependent_MTases_sf"/>
</dbReference>
<dbReference type="Gene3D" id="1.10.260.60">
    <property type="match status" value="1"/>
</dbReference>
<name>A0A8I6TIE9_CIMLE</name>
<evidence type="ECO:0000256" key="1">
    <source>
        <dbReference type="ARBA" id="ARBA00004123"/>
    </source>
</evidence>
<protein>
    <recommendedName>
        <fullName evidence="3">Histone-lysine N-methyltransferase, H3 lysine-79 specific</fullName>
        <ecNumber evidence="2">2.1.1.360</ecNumber>
    </recommendedName>
    <alternativeName>
        <fullName evidence="9">Histone H3-K79 methyltransferase</fullName>
    </alternativeName>
</protein>
<dbReference type="GO" id="GO:0006281">
    <property type="term" value="P:DNA repair"/>
    <property type="evidence" value="ECO:0007669"/>
    <property type="project" value="TreeGrafter"/>
</dbReference>
<dbReference type="InterPro" id="IPR025789">
    <property type="entry name" value="DOT1_dom"/>
</dbReference>
<dbReference type="SUPFAM" id="SSF53335">
    <property type="entry name" value="S-adenosyl-L-methionine-dependent methyltransferases"/>
    <property type="match status" value="1"/>
</dbReference>
<dbReference type="PANTHER" id="PTHR21451:SF0">
    <property type="entry name" value="HISTONE-LYSINE N-METHYLTRANSFERASE, H3 LYSINE-79 SPECIFIC"/>
    <property type="match status" value="1"/>
</dbReference>
<evidence type="ECO:0000256" key="5">
    <source>
        <dbReference type="ARBA" id="ARBA00022679"/>
    </source>
</evidence>
<evidence type="ECO:0000256" key="4">
    <source>
        <dbReference type="ARBA" id="ARBA00022603"/>
    </source>
</evidence>
<keyword evidence="7" id="KW-0156">Chromatin regulator</keyword>
<keyword evidence="13" id="KW-1185">Reference proteome</keyword>
<dbReference type="EnsemblMetazoa" id="XM_014396346.2">
    <property type="protein sequence ID" value="XP_014251832.1"/>
    <property type="gene ID" value="LOC106667988"/>
</dbReference>
<evidence type="ECO:0000259" key="11">
    <source>
        <dbReference type="Pfam" id="PF08123"/>
    </source>
</evidence>
<evidence type="ECO:0000256" key="6">
    <source>
        <dbReference type="ARBA" id="ARBA00022691"/>
    </source>
</evidence>
<dbReference type="GO" id="GO:0140956">
    <property type="term" value="F:histone H3K79 trimethyltransferase activity"/>
    <property type="evidence" value="ECO:0007669"/>
    <property type="project" value="UniProtKB-EC"/>
</dbReference>
<evidence type="ECO:0000256" key="9">
    <source>
        <dbReference type="ARBA" id="ARBA00029821"/>
    </source>
</evidence>
<comment type="subcellular location">
    <subcellularLocation>
        <location evidence="1">Nucleus</location>
    </subcellularLocation>
</comment>
<reference evidence="12" key="1">
    <citation type="submission" date="2022-01" db="UniProtKB">
        <authorList>
            <consortium name="EnsemblMetazoa"/>
        </authorList>
    </citation>
    <scope>IDENTIFICATION</scope>
</reference>
<proteinExistence type="predicted"/>
<evidence type="ECO:0000256" key="2">
    <source>
        <dbReference type="ARBA" id="ARBA00012190"/>
    </source>
</evidence>
<dbReference type="OrthoDB" id="443402at2759"/>
<evidence type="ECO:0000256" key="3">
    <source>
        <dbReference type="ARBA" id="ARBA00020987"/>
    </source>
</evidence>
<evidence type="ECO:0000256" key="7">
    <source>
        <dbReference type="ARBA" id="ARBA00022853"/>
    </source>
</evidence>
<evidence type="ECO:0000256" key="10">
    <source>
        <dbReference type="ARBA" id="ARBA00047770"/>
    </source>
</evidence>
<dbReference type="AlphaFoldDB" id="A0A8I6TIE9"/>